<comment type="caution">
    <text evidence="2">The sequence shown here is derived from an EMBL/GenBank/DDBJ whole genome shotgun (WGS) entry which is preliminary data.</text>
</comment>
<dbReference type="Proteomes" id="UP001177744">
    <property type="component" value="Unassembled WGS sequence"/>
</dbReference>
<dbReference type="EMBL" id="JAULJE010000008">
    <property type="protein sequence ID" value="KAK1339601.1"/>
    <property type="molecule type" value="Genomic_DNA"/>
</dbReference>
<keyword evidence="3" id="KW-1185">Reference proteome</keyword>
<proteinExistence type="predicted"/>
<gene>
    <name evidence="2" type="ORF">QTO34_018154</name>
</gene>
<sequence length="67" mass="7535">MTEAMVQDRQWQKSIWPQSIHKEDDSSASNSQSISQPLSVEGQSLLTQLLENKKQRSSYGRTGDIAV</sequence>
<dbReference type="AlphaFoldDB" id="A0AA40LMT6"/>
<protein>
    <submittedName>
        <fullName evidence="2">Uncharacterized protein</fullName>
    </submittedName>
</protein>
<accession>A0AA40LMT6</accession>
<evidence type="ECO:0000256" key="1">
    <source>
        <dbReference type="SAM" id="MobiDB-lite"/>
    </source>
</evidence>
<name>A0AA40LMT6_CNENI</name>
<evidence type="ECO:0000313" key="3">
    <source>
        <dbReference type="Proteomes" id="UP001177744"/>
    </source>
</evidence>
<organism evidence="2 3">
    <name type="scientific">Cnephaeus nilssonii</name>
    <name type="common">Northern bat</name>
    <name type="synonym">Eptesicus nilssonii</name>
    <dbReference type="NCBI Taxonomy" id="3371016"/>
    <lineage>
        <taxon>Eukaryota</taxon>
        <taxon>Metazoa</taxon>
        <taxon>Chordata</taxon>
        <taxon>Craniata</taxon>
        <taxon>Vertebrata</taxon>
        <taxon>Euteleostomi</taxon>
        <taxon>Mammalia</taxon>
        <taxon>Eutheria</taxon>
        <taxon>Laurasiatheria</taxon>
        <taxon>Chiroptera</taxon>
        <taxon>Yangochiroptera</taxon>
        <taxon>Vespertilionidae</taxon>
        <taxon>Cnephaeus</taxon>
    </lineage>
</organism>
<feature type="compositionally biased region" description="Low complexity" evidence="1">
    <location>
        <begin position="27"/>
        <end position="37"/>
    </location>
</feature>
<evidence type="ECO:0000313" key="2">
    <source>
        <dbReference type="EMBL" id="KAK1339601.1"/>
    </source>
</evidence>
<reference evidence="2" key="1">
    <citation type="submission" date="2023-06" db="EMBL/GenBank/DDBJ databases">
        <title>Reference genome for the Northern bat (Eptesicus nilssonii), a most northern bat species.</title>
        <authorList>
            <person name="Laine V.N."/>
            <person name="Pulliainen A.T."/>
            <person name="Lilley T.M."/>
        </authorList>
    </citation>
    <scope>NUCLEOTIDE SEQUENCE</scope>
    <source>
        <strain evidence="2">BLF_Eptnil</strain>
        <tissue evidence="2">Kidney</tissue>
    </source>
</reference>
<feature type="region of interest" description="Disordered" evidence="1">
    <location>
        <begin position="1"/>
        <end position="37"/>
    </location>
</feature>